<evidence type="ECO:0000256" key="7">
    <source>
        <dbReference type="ARBA" id="ARBA00061968"/>
    </source>
</evidence>
<dbReference type="GO" id="GO:0006970">
    <property type="term" value="P:response to osmotic stress"/>
    <property type="evidence" value="ECO:0007669"/>
    <property type="project" value="UniProtKB-ARBA"/>
</dbReference>
<dbReference type="PANTHER" id="PTHR43869">
    <property type="entry name" value="GLYCINE BETAINE/PROLINE BETAINE TRANSPORT SYSTEM ATP-BINDING PROTEIN PROV"/>
    <property type="match status" value="1"/>
</dbReference>
<keyword evidence="4" id="KW-0547">Nucleotide-binding</keyword>
<dbReference type="InterPro" id="IPR003593">
    <property type="entry name" value="AAA+_ATPase"/>
</dbReference>
<dbReference type="InterPro" id="IPR022473">
    <property type="entry name" value="ABC_trnsptr_Choline_ATP-bd"/>
</dbReference>
<evidence type="ECO:0000256" key="3">
    <source>
        <dbReference type="ARBA" id="ARBA00022448"/>
    </source>
</evidence>
<dbReference type="HOGENOM" id="CLU_000604_2_2_5"/>
<evidence type="ECO:0000313" key="12">
    <source>
        <dbReference type="Proteomes" id="UP000004386"/>
    </source>
</evidence>
<protein>
    <recommendedName>
        <fullName evidence="9">Trimethylamine N-oxide transport system ATP-binding protein TmoW</fullName>
        <ecNumber evidence="8">7.6.2.9</ecNumber>
    </recommendedName>
</protein>
<keyword evidence="3" id="KW-0813">Transport</keyword>
<dbReference type="GO" id="GO:0055052">
    <property type="term" value="C:ATP-binding cassette (ABC) transporter complex, substrate-binding subunit-containing"/>
    <property type="evidence" value="ECO:0007669"/>
    <property type="project" value="InterPro"/>
</dbReference>
<dbReference type="GO" id="GO:0016887">
    <property type="term" value="F:ATP hydrolysis activity"/>
    <property type="evidence" value="ECO:0007669"/>
    <property type="project" value="InterPro"/>
</dbReference>
<evidence type="ECO:0000256" key="8">
    <source>
        <dbReference type="ARBA" id="ARBA00066388"/>
    </source>
</evidence>
<gene>
    <name evidence="11" type="primary">choV</name>
    <name evidence="11" type="ORF">OINT_1001721</name>
</gene>
<dbReference type="PANTHER" id="PTHR43869:SF1">
    <property type="entry name" value="GLYCINE BETAINE_PROLINE BETAINE TRANSPORT SYSTEM ATP-BINDING PROTEIN PROV"/>
    <property type="match status" value="1"/>
</dbReference>
<dbReference type="PROSITE" id="PS00211">
    <property type="entry name" value="ABC_TRANSPORTER_1"/>
    <property type="match status" value="1"/>
</dbReference>
<evidence type="ECO:0000256" key="6">
    <source>
        <dbReference type="ARBA" id="ARBA00051811"/>
    </source>
</evidence>
<dbReference type="EC" id="7.6.2.9" evidence="8"/>
<dbReference type="GO" id="GO:0005524">
    <property type="term" value="F:ATP binding"/>
    <property type="evidence" value="ECO:0007669"/>
    <property type="project" value="UniProtKB-KW"/>
</dbReference>
<comment type="subunit">
    <text evidence="7">The complex is probably composed of two ATP-binding proteins (TmoW), two transmembrane proteins (TmoV) and a solute-binding protein (TmoX).</text>
</comment>
<dbReference type="EMBL" id="ACQA01000001">
    <property type="protein sequence ID" value="EEQ96296.1"/>
    <property type="molecule type" value="Genomic_DNA"/>
</dbReference>
<organism evidence="11 12">
    <name type="scientific">Brucella intermedia LMG 3301</name>
    <dbReference type="NCBI Taxonomy" id="641118"/>
    <lineage>
        <taxon>Bacteria</taxon>
        <taxon>Pseudomonadati</taxon>
        <taxon>Pseudomonadota</taxon>
        <taxon>Alphaproteobacteria</taxon>
        <taxon>Hyphomicrobiales</taxon>
        <taxon>Brucellaceae</taxon>
        <taxon>Brucella/Ochrobactrum group</taxon>
        <taxon>Brucella</taxon>
    </lineage>
</organism>
<evidence type="ECO:0000313" key="11">
    <source>
        <dbReference type="EMBL" id="EEQ96296.1"/>
    </source>
</evidence>
<dbReference type="InterPro" id="IPR027417">
    <property type="entry name" value="P-loop_NTPase"/>
</dbReference>
<evidence type="ECO:0000256" key="9">
    <source>
        <dbReference type="ARBA" id="ARBA00068787"/>
    </source>
</evidence>
<reference evidence="11 12" key="1">
    <citation type="submission" date="2009-05" db="EMBL/GenBank/DDBJ databases">
        <authorList>
            <person name="Setubal J.C."/>
            <person name="Boyle S."/>
            <person name="Crasta O.R."/>
            <person name="Gillespie J.J."/>
            <person name="Kenyon R.W."/>
            <person name="Lu J."/>
            <person name="Mane S."/>
            <person name="Nagrani S."/>
            <person name="Shallom J.M."/>
            <person name="Shallom S."/>
            <person name="Shukla M."/>
            <person name="Snyder E.E."/>
            <person name="Sobral B.W."/>
            <person name="Wattam A.R."/>
            <person name="Will R."/>
            <person name="Williams K."/>
            <person name="Yoo H."/>
            <person name="Munk C."/>
            <person name="Tapia R."/>
            <person name="Green L."/>
            <person name="Rogers Y."/>
            <person name="Detter J.C."/>
            <person name="Bruce D."/>
            <person name="Brettin T.S."/>
            <person name="Tsolis R."/>
        </authorList>
    </citation>
    <scope>NUCLEOTIDE SEQUENCE [LARGE SCALE GENOMIC DNA]</scope>
    <source>
        <strain evidence="11 12">LMG 3301</strain>
    </source>
</reference>
<sequence>MQSYLIASSALGTRNRNKRMTIIALEDVCIIFGSNVGDALALADRGATRSQIQAETNLVLGVHNCTLNIEEGEILVLMGLSGSGKSTLLRAINRLNPISRGRVLVREGDRAIDVGKADRATLRHLRTELVSMVFQQFGLLPWRTVEENVAFGLEISGMGKEERLAKARDQLELVGLQDWAKRKVGELSGGMQQRVGLARAFATGAPILLMDEPFSALDPLIRTRLQDELLAFQSRLKKTIVFVSHDLDEAMKIGNRIAIMEGGRIVQCGTPQEILLQPADAYVADFVAHMNPLGVLRAGDIMVPFDRNAAPRPFAATARRETLVRELMNAVADSSGDVGIVENGAVVGKIAADDIVRALAWHQQRGTSS</sequence>
<dbReference type="InterPro" id="IPR051921">
    <property type="entry name" value="ABC_osmolyte_uptake_ATP-bind"/>
</dbReference>
<comment type="subcellular location">
    <subcellularLocation>
        <location evidence="1">Cell inner membrane</location>
    </subcellularLocation>
</comment>
<feature type="domain" description="ABC transporter" evidence="10">
    <location>
        <begin position="42"/>
        <end position="287"/>
    </location>
</feature>
<evidence type="ECO:0000256" key="5">
    <source>
        <dbReference type="ARBA" id="ARBA00022840"/>
    </source>
</evidence>
<comment type="similarity">
    <text evidence="2">Belongs to the ABC transporter superfamily.</text>
</comment>
<comment type="caution">
    <text evidence="11">The sequence shown here is derived from an EMBL/GenBank/DDBJ whole genome shotgun (WGS) entry which is preliminary data.</text>
</comment>
<dbReference type="Proteomes" id="UP000004386">
    <property type="component" value="Unassembled WGS sequence"/>
</dbReference>
<dbReference type="InterPro" id="IPR003439">
    <property type="entry name" value="ABC_transporter-like_ATP-bd"/>
</dbReference>
<dbReference type="GO" id="GO:0015220">
    <property type="term" value="F:choline transmembrane transporter activity"/>
    <property type="evidence" value="ECO:0007669"/>
    <property type="project" value="InterPro"/>
</dbReference>
<evidence type="ECO:0000256" key="4">
    <source>
        <dbReference type="ARBA" id="ARBA00022741"/>
    </source>
</evidence>
<evidence type="ECO:0000256" key="2">
    <source>
        <dbReference type="ARBA" id="ARBA00005417"/>
    </source>
</evidence>
<dbReference type="Gene3D" id="3.40.50.300">
    <property type="entry name" value="P-loop containing nucleotide triphosphate hydrolases"/>
    <property type="match status" value="1"/>
</dbReference>
<comment type="catalytic activity">
    <reaction evidence="6">
        <text>a quaternary ammonium(out) + ATP + H2O = a quaternary ammonium(in) + ADP + phosphate + H(+)</text>
        <dbReference type="Rhea" id="RHEA:11036"/>
        <dbReference type="ChEBI" id="CHEBI:15377"/>
        <dbReference type="ChEBI" id="CHEBI:15378"/>
        <dbReference type="ChEBI" id="CHEBI:30616"/>
        <dbReference type="ChEBI" id="CHEBI:35267"/>
        <dbReference type="ChEBI" id="CHEBI:43474"/>
        <dbReference type="ChEBI" id="CHEBI:456216"/>
        <dbReference type="EC" id="7.6.2.9"/>
    </reaction>
    <physiologicalReaction direction="left-to-right" evidence="6">
        <dbReference type="Rhea" id="RHEA:11037"/>
    </physiologicalReaction>
</comment>
<dbReference type="SMART" id="SM00382">
    <property type="entry name" value="AAA"/>
    <property type="match status" value="1"/>
</dbReference>
<evidence type="ECO:0000259" key="10">
    <source>
        <dbReference type="PROSITE" id="PS50893"/>
    </source>
</evidence>
<dbReference type="InterPro" id="IPR017871">
    <property type="entry name" value="ABC_transporter-like_CS"/>
</dbReference>
<proteinExistence type="inferred from homology"/>
<name>C4WFJ9_9HYPH</name>
<dbReference type="AlphaFoldDB" id="C4WFJ9"/>
<dbReference type="GO" id="GO:0015418">
    <property type="term" value="F:ABC-type quaternary ammonium compound transporting activity"/>
    <property type="evidence" value="ECO:0007669"/>
    <property type="project" value="UniProtKB-EC"/>
</dbReference>
<dbReference type="Pfam" id="PF00005">
    <property type="entry name" value="ABC_tran"/>
    <property type="match status" value="1"/>
</dbReference>
<accession>C4WFJ9</accession>
<dbReference type="PROSITE" id="PS50893">
    <property type="entry name" value="ABC_TRANSPORTER_2"/>
    <property type="match status" value="1"/>
</dbReference>
<keyword evidence="5 11" id="KW-0067">ATP-binding</keyword>
<evidence type="ECO:0000256" key="1">
    <source>
        <dbReference type="ARBA" id="ARBA00004533"/>
    </source>
</evidence>
<dbReference type="SUPFAM" id="SSF52540">
    <property type="entry name" value="P-loop containing nucleoside triphosphate hydrolases"/>
    <property type="match status" value="1"/>
</dbReference>
<dbReference type="FunFam" id="3.40.50.300:FF:000201">
    <property type="entry name" value="Glycine betaine/L-proline ABC transporter ATP-binding protein"/>
    <property type="match status" value="1"/>
</dbReference>
<dbReference type="NCBIfam" id="TIGR03415">
    <property type="entry name" value="ABC_choXWV_ATP"/>
    <property type="match status" value="1"/>
</dbReference>